<keyword evidence="2" id="KW-1185">Reference proteome</keyword>
<dbReference type="InterPro" id="IPR043147">
    <property type="entry name" value="Penicillin_amidase_A-knob"/>
</dbReference>
<name>A0ABV1XB63_9ACTN</name>
<dbReference type="Gene3D" id="1.10.1400.10">
    <property type="match status" value="1"/>
</dbReference>
<reference evidence="1 2" key="1">
    <citation type="submission" date="2024-06" db="EMBL/GenBank/DDBJ databases">
        <title>The Natural Products Discovery Center: Release of the First 8490 Sequenced Strains for Exploring Actinobacteria Biosynthetic Diversity.</title>
        <authorList>
            <person name="Kalkreuter E."/>
            <person name="Kautsar S.A."/>
            <person name="Yang D."/>
            <person name="Bader C.D."/>
            <person name="Teijaro C.N."/>
            <person name="Fluegel L."/>
            <person name="Davis C.M."/>
            <person name="Simpson J.R."/>
            <person name="Lauterbach L."/>
            <person name="Steele A.D."/>
            <person name="Gui C."/>
            <person name="Meng S."/>
            <person name="Li G."/>
            <person name="Viehrig K."/>
            <person name="Ye F."/>
            <person name="Su P."/>
            <person name="Kiefer A.F."/>
            <person name="Nichols A."/>
            <person name="Cepeda A.J."/>
            <person name="Yan W."/>
            <person name="Fan B."/>
            <person name="Jiang Y."/>
            <person name="Adhikari A."/>
            <person name="Zheng C.-J."/>
            <person name="Schuster L."/>
            <person name="Cowan T.M."/>
            <person name="Smanski M.J."/>
            <person name="Chevrette M.G."/>
            <person name="De Carvalho L.P.S."/>
            <person name="Shen B."/>
        </authorList>
    </citation>
    <scope>NUCLEOTIDE SEQUENCE [LARGE SCALE GENOMIC DNA]</scope>
    <source>
        <strain evidence="1 2">NPDC000234</strain>
    </source>
</reference>
<dbReference type="RefSeq" id="WP_350789818.1">
    <property type="nucleotide sequence ID" value="NZ_JBEPEK010000563.1"/>
</dbReference>
<dbReference type="Pfam" id="PF01804">
    <property type="entry name" value="Penicil_amidase"/>
    <property type="match status" value="1"/>
</dbReference>
<dbReference type="InterPro" id="IPR002692">
    <property type="entry name" value="S45"/>
</dbReference>
<dbReference type="Gene3D" id="3.60.20.10">
    <property type="entry name" value="Glutamine Phosphoribosylpyrophosphate, subunit 1, domain 1"/>
    <property type="match status" value="1"/>
</dbReference>
<feature type="non-terminal residue" evidence="1">
    <location>
        <position position="1"/>
    </location>
</feature>
<comment type="caution">
    <text evidence="1">The sequence shown here is derived from an EMBL/GenBank/DDBJ whole genome shotgun (WGS) entry which is preliminary data.</text>
</comment>
<dbReference type="EMBL" id="JBEPEK010000563">
    <property type="protein sequence ID" value="MER7186272.1"/>
    <property type="molecule type" value="Genomic_DNA"/>
</dbReference>
<sequence length="281" mass="30132">AADPGAVADLLTEDTAGGVEGMRRIQHDVAAEAYVPYRDLAVAALTGRDEPLAALLASWDGTARARSTAFAAVVRLREILAGKVLAPYLAGCRELDPRFRYAFRSIDRPLLAILATEDPALLPPDEQALGWPEFLARCARQAVQELRAAHPRRALPRWGRINTVGLHHPLSGLAPWSGPLLNAKPRPQPGAIHCVRTCVPGFGAAGRAVMSPGAIDTAVFETPGGQSAHPLSAHFVDRHRAWAAPAPEPVRRRTGLCFSVLEPADRSAVAGKETRGTRRPF</sequence>
<evidence type="ECO:0000313" key="1">
    <source>
        <dbReference type="EMBL" id="MER7186272.1"/>
    </source>
</evidence>
<dbReference type="Proteomes" id="UP001474181">
    <property type="component" value="Unassembled WGS sequence"/>
</dbReference>
<accession>A0ABV1XB63</accession>
<dbReference type="InterPro" id="IPR029055">
    <property type="entry name" value="Ntn_hydrolases_N"/>
</dbReference>
<proteinExistence type="predicted"/>
<dbReference type="PANTHER" id="PTHR34218">
    <property type="entry name" value="PEPTIDASE S45 PENICILLIN AMIDASE"/>
    <property type="match status" value="1"/>
</dbReference>
<evidence type="ECO:0000313" key="2">
    <source>
        <dbReference type="Proteomes" id="UP001474181"/>
    </source>
</evidence>
<protein>
    <submittedName>
        <fullName evidence="1">Penicillin acylase family protein</fullName>
    </submittedName>
</protein>
<dbReference type="PANTHER" id="PTHR34218:SF4">
    <property type="entry name" value="ACYL-HOMOSERINE LACTONE ACYLASE QUIP"/>
    <property type="match status" value="1"/>
</dbReference>
<gene>
    <name evidence="1" type="ORF">ABT404_43600</name>
</gene>
<organism evidence="1 2">
    <name type="scientific">Streptomyces hyaluromycini</name>
    <dbReference type="NCBI Taxonomy" id="1377993"/>
    <lineage>
        <taxon>Bacteria</taxon>
        <taxon>Bacillati</taxon>
        <taxon>Actinomycetota</taxon>
        <taxon>Actinomycetes</taxon>
        <taxon>Kitasatosporales</taxon>
        <taxon>Streptomycetaceae</taxon>
        <taxon>Streptomyces</taxon>
    </lineage>
</organism>
<dbReference type="SUPFAM" id="SSF56235">
    <property type="entry name" value="N-terminal nucleophile aminohydrolases (Ntn hydrolases)"/>
    <property type="match status" value="1"/>
</dbReference>